<evidence type="ECO:0000313" key="2">
    <source>
        <dbReference type="EMBL" id="KAJ4849478.1"/>
    </source>
</evidence>
<dbReference type="PANTHER" id="PTHR31374:SF418">
    <property type="entry name" value="AUXIN-RESPONSIVE FAMILY PROTEIN"/>
    <property type="match status" value="1"/>
</dbReference>
<proteinExistence type="inferred from homology"/>
<accession>A0A9Q0JPM9</accession>
<evidence type="ECO:0008006" key="4">
    <source>
        <dbReference type="Google" id="ProtNLM"/>
    </source>
</evidence>
<evidence type="ECO:0000313" key="3">
    <source>
        <dbReference type="Proteomes" id="UP001141552"/>
    </source>
</evidence>
<reference evidence="2" key="1">
    <citation type="submission" date="2022-02" db="EMBL/GenBank/DDBJ databases">
        <authorList>
            <person name="Henning P.M."/>
            <person name="McCubbin A.G."/>
            <person name="Shore J.S."/>
        </authorList>
    </citation>
    <scope>NUCLEOTIDE SEQUENCE</scope>
    <source>
        <strain evidence="2">F60SS</strain>
        <tissue evidence="2">Leaves</tissue>
    </source>
</reference>
<dbReference type="Pfam" id="PF02519">
    <property type="entry name" value="Auxin_inducible"/>
    <property type="match status" value="2"/>
</dbReference>
<dbReference type="GO" id="GO:0009733">
    <property type="term" value="P:response to auxin"/>
    <property type="evidence" value="ECO:0007669"/>
    <property type="project" value="InterPro"/>
</dbReference>
<feature type="non-terminal residue" evidence="2">
    <location>
        <position position="1"/>
    </location>
</feature>
<dbReference type="PANTHER" id="PTHR31374">
    <property type="entry name" value="AUXIN-INDUCED PROTEIN-LIKE-RELATED"/>
    <property type="match status" value="1"/>
</dbReference>
<comment type="similarity">
    <text evidence="1">Belongs to the ARG7 family.</text>
</comment>
<gene>
    <name evidence="2" type="ORF">Tsubulata_051181</name>
</gene>
<dbReference type="AlphaFoldDB" id="A0A9Q0JPM9"/>
<keyword evidence="3" id="KW-1185">Reference proteome</keyword>
<dbReference type="OrthoDB" id="1489976at2759"/>
<reference evidence="2" key="2">
    <citation type="journal article" date="2023" name="Plants (Basel)">
        <title>Annotation of the Turnera subulata (Passifloraceae) Draft Genome Reveals the S-Locus Evolved after the Divergence of Turneroideae from Passifloroideae in a Stepwise Manner.</title>
        <authorList>
            <person name="Henning P.M."/>
            <person name="Roalson E.H."/>
            <person name="Mir W."/>
            <person name="McCubbin A.G."/>
            <person name="Shore J.S."/>
        </authorList>
    </citation>
    <scope>NUCLEOTIDE SEQUENCE</scope>
    <source>
        <strain evidence="2">F60SS</strain>
    </source>
</reference>
<dbReference type="Proteomes" id="UP001141552">
    <property type="component" value="Unassembled WGS sequence"/>
</dbReference>
<organism evidence="2 3">
    <name type="scientific">Turnera subulata</name>
    <dbReference type="NCBI Taxonomy" id="218843"/>
    <lineage>
        <taxon>Eukaryota</taxon>
        <taxon>Viridiplantae</taxon>
        <taxon>Streptophyta</taxon>
        <taxon>Embryophyta</taxon>
        <taxon>Tracheophyta</taxon>
        <taxon>Spermatophyta</taxon>
        <taxon>Magnoliopsida</taxon>
        <taxon>eudicotyledons</taxon>
        <taxon>Gunneridae</taxon>
        <taxon>Pentapetalae</taxon>
        <taxon>rosids</taxon>
        <taxon>fabids</taxon>
        <taxon>Malpighiales</taxon>
        <taxon>Passifloraceae</taxon>
        <taxon>Turnera</taxon>
    </lineage>
</organism>
<protein>
    <recommendedName>
        <fullName evidence="4">SAUR family protein</fullName>
    </recommendedName>
</protein>
<sequence>IFNMKEFKQSLRSLVEKLKLKCDKDGKNSADKEHKRTSKKLAPRGFVPVHIDVGDGEELCYYVPTEYLRSIMLVALLHQFEEEIDVSPGPITLSCDPAMFESVFTMKELKQRLLSLAEKLKLKYGNHSNTSDKENSKRTSKKLAPKGFVPVHIDVGDGKYRCYNVPVQYLRSSNIMLVALLHQFEEEIDVSRGPITLSCDPAMFESVLELCKAEKDEEKTGQQGSPLFS</sequence>
<dbReference type="InterPro" id="IPR003676">
    <property type="entry name" value="SAUR_fam"/>
</dbReference>
<dbReference type="EMBL" id="JAKUCV010000595">
    <property type="protein sequence ID" value="KAJ4849478.1"/>
    <property type="molecule type" value="Genomic_DNA"/>
</dbReference>
<comment type="caution">
    <text evidence="2">The sequence shown here is derived from an EMBL/GenBank/DDBJ whole genome shotgun (WGS) entry which is preliminary data.</text>
</comment>
<name>A0A9Q0JPM9_9ROSI</name>
<evidence type="ECO:0000256" key="1">
    <source>
        <dbReference type="ARBA" id="ARBA00006974"/>
    </source>
</evidence>